<dbReference type="EMBL" id="MU274909">
    <property type="protein sequence ID" value="KAI0089818.1"/>
    <property type="molecule type" value="Genomic_DNA"/>
</dbReference>
<protein>
    <submittedName>
        <fullName evidence="1">Uncharacterized protein</fullName>
    </submittedName>
</protein>
<dbReference type="Proteomes" id="UP001055072">
    <property type="component" value="Unassembled WGS sequence"/>
</dbReference>
<name>A0ACB8U645_9APHY</name>
<comment type="caution">
    <text evidence="1">The sequence shown here is derived from an EMBL/GenBank/DDBJ whole genome shotgun (WGS) entry which is preliminary data.</text>
</comment>
<evidence type="ECO:0000313" key="1">
    <source>
        <dbReference type="EMBL" id="KAI0089818.1"/>
    </source>
</evidence>
<evidence type="ECO:0000313" key="2">
    <source>
        <dbReference type="Proteomes" id="UP001055072"/>
    </source>
</evidence>
<sequence length="154" mass="16641">MKVRSLSKSVTRLSISSGLSFSSLVVSNRVKVAERIVRERSVMANEASYSSFVMLLKRDAAVSSRYSDARRPSEPDKLGKLRGAGGGSLSRLGGDFFPAFFFFCFFCPLVDVSFAGSAFFGGASSTETFAAAAVRNRSSSIAQNICDEKEICEM</sequence>
<keyword evidence="2" id="KW-1185">Reference proteome</keyword>
<gene>
    <name evidence="1" type="ORF">BDY19DRAFT_940978</name>
</gene>
<organism evidence="1 2">
    <name type="scientific">Irpex rosettiformis</name>
    <dbReference type="NCBI Taxonomy" id="378272"/>
    <lineage>
        <taxon>Eukaryota</taxon>
        <taxon>Fungi</taxon>
        <taxon>Dikarya</taxon>
        <taxon>Basidiomycota</taxon>
        <taxon>Agaricomycotina</taxon>
        <taxon>Agaricomycetes</taxon>
        <taxon>Polyporales</taxon>
        <taxon>Irpicaceae</taxon>
        <taxon>Irpex</taxon>
    </lineage>
</organism>
<proteinExistence type="predicted"/>
<accession>A0ACB8U645</accession>
<reference evidence="1" key="1">
    <citation type="journal article" date="2021" name="Environ. Microbiol.">
        <title>Gene family expansions and transcriptome signatures uncover fungal adaptations to wood decay.</title>
        <authorList>
            <person name="Hage H."/>
            <person name="Miyauchi S."/>
            <person name="Viragh M."/>
            <person name="Drula E."/>
            <person name="Min B."/>
            <person name="Chaduli D."/>
            <person name="Navarro D."/>
            <person name="Favel A."/>
            <person name="Norest M."/>
            <person name="Lesage-Meessen L."/>
            <person name="Balint B."/>
            <person name="Merenyi Z."/>
            <person name="de Eugenio L."/>
            <person name="Morin E."/>
            <person name="Martinez A.T."/>
            <person name="Baldrian P."/>
            <person name="Stursova M."/>
            <person name="Martinez M.J."/>
            <person name="Novotny C."/>
            <person name="Magnuson J.K."/>
            <person name="Spatafora J.W."/>
            <person name="Maurice S."/>
            <person name="Pangilinan J."/>
            <person name="Andreopoulos W."/>
            <person name="LaButti K."/>
            <person name="Hundley H."/>
            <person name="Na H."/>
            <person name="Kuo A."/>
            <person name="Barry K."/>
            <person name="Lipzen A."/>
            <person name="Henrissat B."/>
            <person name="Riley R."/>
            <person name="Ahrendt S."/>
            <person name="Nagy L.G."/>
            <person name="Grigoriev I.V."/>
            <person name="Martin F."/>
            <person name="Rosso M.N."/>
        </authorList>
    </citation>
    <scope>NUCLEOTIDE SEQUENCE</scope>
    <source>
        <strain evidence="1">CBS 384.51</strain>
    </source>
</reference>